<evidence type="ECO:0000313" key="2">
    <source>
        <dbReference type="EMBL" id="KIY62811.1"/>
    </source>
</evidence>
<dbReference type="EMBL" id="KN880746">
    <property type="protein sequence ID" value="KIY62811.1"/>
    <property type="molecule type" value="Genomic_DNA"/>
</dbReference>
<gene>
    <name evidence="2" type="ORF">CYLTODRAFT_414471</name>
</gene>
<sequence>MRDTNAQRYLEIKTHGTVIQLERRQALPFAPSQLPVKEKFAAKGAAQALLAFGKLVNYVLTETAETSAAAASAKAGHRDMQRGDGKALKAFPDNQKLNIGLSAGMLKYSWRLRYGGDGAREREYQRTGMGEEETREIQALVYVCKVFHMILLVDVWMVSK</sequence>
<dbReference type="AlphaFoldDB" id="A0A0D7AZX1"/>
<evidence type="ECO:0000313" key="3">
    <source>
        <dbReference type="Proteomes" id="UP000054007"/>
    </source>
</evidence>
<keyword evidence="1" id="KW-0812">Transmembrane</keyword>
<organism evidence="2 3">
    <name type="scientific">Cylindrobasidium torrendii FP15055 ss-10</name>
    <dbReference type="NCBI Taxonomy" id="1314674"/>
    <lineage>
        <taxon>Eukaryota</taxon>
        <taxon>Fungi</taxon>
        <taxon>Dikarya</taxon>
        <taxon>Basidiomycota</taxon>
        <taxon>Agaricomycotina</taxon>
        <taxon>Agaricomycetes</taxon>
        <taxon>Agaricomycetidae</taxon>
        <taxon>Agaricales</taxon>
        <taxon>Marasmiineae</taxon>
        <taxon>Physalacriaceae</taxon>
        <taxon>Cylindrobasidium</taxon>
    </lineage>
</organism>
<accession>A0A0D7AZX1</accession>
<keyword evidence="3" id="KW-1185">Reference proteome</keyword>
<dbReference type="Proteomes" id="UP000054007">
    <property type="component" value="Unassembled WGS sequence"/>
</dbReference>
<feature type="transmembrane region" description="Helical" evidence="1">
    <location>
        <begin position="139"/>
        <end position="158"/>
    </location>
</feature>
<proteinExistence type="predicted"/>
<protein>
    <submittedName>
        <fullName evidence="2">Uncharacterized protein</fullName>
    </submittedName>
</protein>
<keyword evidence="1" id="KW-0472">Membrane</keyword>
<evidence type="ECO:0000256" key="1">
    <source>
        <dbReference type="SAM" id="Phobius"/>
    </source>
</evidence>
<name>A0A0D7AZX1_9AGAR</name>
<reference evidence="2 3" key="1">
    <citation type="journal article" date="2015" name="Fungal Genet. Biol.">
        <title>Evolution of novel wood decay mechanisms in Agaricales revealed by the genome sequences of Fistulina hepatica and Cylindrobasidium torrendii.</title>
        <authorList>
            <person name="Floudas D."/>
            <person name="Held B.W."/>
            <person name="Riley R."/>
            <person name="Nagy L.G."/>
            <person name="Koehler G."/>
            <person name="Ransdell A.S."/>
            <person name="Younus H."/>
            <person name="Chow J."/>
            <person name="Chiniquy J."/>
            <person name="Lipzen A."/>
            <person name="Tritt A."/>
            <person name="Sun H."/>
            <person name="Haridas S."/>
            <person name="LaButti K."/>
            <person name="Ohm R.A."/>
            <person name="Kues U."/>
            <person name="Blanchette R.A."/>
            <person name="Grigoriev I.V."/>
            <person name="Minto R.E."/>
            <person name="Hibbett D.S."/>
        </authorList>
    </citation>
    <scope>NUCLEOTIDE SEQUENCE [LARGE SCALE GENOMIC DNA]</scope>
    <source>
        <strain evidence="2 3">FP15055 ss-10</strain>
    </source>
</reference>
<keyword evidence="1" id="KW-1133">Transmembrane helix</keyword>